<dbReference type="RefSeq" id="WP_344804532.1">
    <property type="nucleotide sequence ID" value="NZ_BAABBO010000007.1"/>
</dbReference>
<feature type="region of interest" description="Disordered" evidence="1">
    <location>
        <begin position="45"/>
        <end position="74"/>
    </location>
</feature>
<proteinExistence type="predicted"/>
<name>A0ABP7NX53_9GAMM</name>
<organism evidence="2 3">
    <name type="scientific">Allohahella marinimesophila</name>
    <dbReference type="NCBI Taxonomy" id="1054972"/>
    <lineage>
        <taxon>Bacteria</taxon>
        <taxon>Pseudomonadati</taxon>
        <taxon>Pseudomonadota</taxon>
        <taxon>Gammaproteobacteria</taxon>
        <taxon>Oceanospirillales</taxon>
        <taxon>Hahellaceae</taxon>
        <taxon>Allohahella</taxon>
    </lineage>
</organism>
<evidence type="ECO:0000313" key="2">
    <source>
        <dbReference type="EMBL" id="GAA3955944.1"/>
    </source>
</evidence>
<feature type="region of interest" description="Disordered" evidence="1">
    <location>
        <begin position="91"/>
        <end position="120"/>
    </location>
</feature>
<comment type="caution">
    <text evidence="2">The sequence shown here is derived from an EMBL/GenBank/DDBJ whole genome shotgun (WGS) entry which is preliminary data.</text>
</comment>
<sequence>MMIAINNRQLLPILVMLLALTGLALSMIGEASSHGVAAVAELPVGDHDRHSHGHDDVDEEPTGHVHHDSGNHTHDTIHHLTIRLLSRLSTAYQQPTPYTGDPPRSVRTRLDRPPKTAPTV</sequence>
<reference evidence="3" key="1">
    <citation type="journal article" date="2019" name="Int. J. Syst. Evol. Microbiol.">
        <title>The Global Catalogue of Microorganisms (GCM) 10K type strain sequencing project: providing services to taxonomists for standard genome sequencing and annotation.</title>
        <authorList>
            <consortium name="The Broad Institute Genomics Platform"/>
            <consortium name="The Broad Institute Genome Sequencing Center for Infectious Disease"/>
            <person name="Wu L."/>
            <person name="Ma J."/>
        </authorList>
    </citation>
    <scope>NUCLEOTIDE SEQUENCE [LARGE SCALE GENOMIC DNA]</scope>
    <source>
        <strain evidence="3">JCM 17555</strain>
    </source>
</reference>
<accession>A0ABP7NX53</accession>
<gene>
    <name evidence="2" type="ORF">GCM10022278_13130</name>
</gene>
<evidence type="ECO:0008006" key="4">
    <source>
        <dbReference type="Google" id="ProtNLM"/>
    </source>
</evidence>
<keyword evidence="3" id="KW-1185">Reference proteome</keyword>
<evidence type="ECO:0000256" key="1">
    <source>
        <dbReference type="SAM" id="MobiDB-lite"/>
    </source>
</evidence>
<dbReference type="Proteomes" id="UP001501337">
    <property type="component" value="Unassembled WGS sequence"/>
</dbReference>
<protein>
    <recommendedName>
        <fullName evidence="4">Secreted protein</fullName>
    </recommendedName>
</protein>
<evidence type="ECO:0000313" key="3">
    <source>
        <dbReference type="Proteomes" id="UP001501337"/>
    </source>
</evidence>
<dbReference type="EMBL" id="BAABBO010000007">
    <property type="protein sequence ID" value="GAA3955944.1"/>
    <property type="molecule type" value="Genomic_DNA"/>
</dbReference>